<sequence>MTREEARTILTQMTTSESLLRHARTVELVMEAYATKLGEDAKKWAVTGMLHDADYQAFPEQHPNVIVNLLRERGEEEIAHAISAHYTHWGVSYDTLLDKALLACDELTGFIVACAQVRPQRLEGLEPKSVIKKLGQKSFAASVDRDEVRIGAELFEVDMKEHIAFIIQVLQQNQVELQLQPQTGAQV</sequence>
<dbReference type="Gene3D" id="1.10.3210.10">
    <property type="entry name" value="Hypothetical protein af1432"/>
    <property type="match status" value="1"/>
</dbReference>
<organism evidence="2 3">
    <name type="scientific">Pontibacter populi</name>
    <dbReference type="NCBI Taxonomy" id="890055"/>
    <lineage>
        <taxon>Bacteria</taxon>
        <taxon>Pseudomonadati</taxon>
        <taxon>Bacteroidota</taxon>
        <taxon>Cytophagia</taxon>
        <taxon>Cytophagales</taxon>
        <taxon>Hymenobacteraceae</taxon>
        <taxon>Pontibacter</taxon>
    </lineage>
</organism>
<dbReference type="PANTHER" id="PTHR38659:SF1">
    <property type="entry name" value="METAL DEPENDENT PHOSPHOHYDROLASE"/>
    <property type="match status" value="1"/>
</dbReference>
<protein>
    <submittedName>
        <fullName evidence="2">HD domain-containing protein</fullName>
    </submittedName>
</protein>
<dbReference type="PANTHER" id="PTHR38659">
    <property type="entry name" value="METAL-DEPENDENT PHOSPHOHYDROLASE"/>
    <property type="match status" value="1"/>
</dbReference>
<gene>
    <name evidence="2" type="ORF">ABS362_09285</name>
</gene>
<accession>A0ABV1RTM9</accession>
<dbReference type="EMBL" id="JBEOKT010000006">
    <property type="protein sequence ID" value="MER2997739.1"/>
    <property type="molecule type" value="Genomic_DNA"/>
</dbReference>
<comment type="caution">
    <text evidence="2">The sequence shown here is derived from an EMBL/GenBank/DDBJ whole genome shotgun (WGS) entry which is preliminary data.</text>
</comment>
<evidence type="ECO:0000259" key="1">
    <source>
        <dbReference type="Pfam" id="PF01966"/>
    </source>
</evidence>
<proteinExistence type="predicted"/>
<dbReference type="InterPro" id="IPR006674">
    <property type="entry name" value="HD_domain"/>
</dbReference>
<dbReference type="Proteomes" id="UP001476807">
    <property type="component" value="Unassembled WGS sequence"/>
</dbReference>
<feature type="domain" description="HD" evidence="1">
    <location>
        <begin position="20"/>
        <end position="100"/>
    </location>
</feature>
<name>A0ABV1RTM9_9BACT</name>
<dbReference type="Pfam" id="PF01966">
    <property type="entry name" value="HD"/>
    <property type="match status" value="1"/>
</dbReference>
<dbReference type="SUPFAM" id="SSF109604">
    <property type="entry name" value="HD-domain/PDEase-like"/>
    <property type="match status" value="1"/>
</dbReference>
<reference evidence="2 3" key="1">
    <citation type="submission" date="2024-06" db="EMBL/GenBank/DDBJ databases">
        <title>Pontibacter populi HYL7-15.</title>
        <authorList>
            <person name="Kim M.K."/>
        </authorList>
    </citation>
    <scope>NUCLEOTIDE SEQUENCE [LARGE SCALE GENOMIC DNA]</scope>
    <source>
        <strain evidence="2 3">HYL7-15</strain>
    </source>
</reference>
<keyword evidence="3" id="KW-1185">Reference proteome</keyword>
<evidence type="ECO:0000313" key="2">
    <source>
        <dbReference type="EMBL" id="MER2997739.1"/>
    </source>
</evidence>
<dbReference type="RefSeq" id="WP_350412155.1">
    <property type="nucleotide sequence ID" value="NZ_JBEOKT010000006.1"/>
</dbReference>
<evidence type="ECO:0000313" key="3">
    <source>
        <dbReference type="Proteomes" id="UP001476807"/>
    </source>
</evidence>